<dbReference type="GO" id="GO:0016989">
    <property type="term" value="F:sigma factor antagonist activity"/>
    <property type="evidence" value="ECO:0007669"/>
    <property type="project" value="TreeGrafter"/>
</dbReference>
<comment type="caution">
    <text evidence="3">The sequence shown here is derived from an EMBL/GenBank/DDBJ whole genome shotgun (WGS) entry which is preliminary data.</text>
</comment>
<gene>
    <name evidence="3" type="ORF">CR938_11070</name>
</gene>
<dbReference type="Gene3D" id="2.60.120.1440">
    <property type="match status" value="1"/>
</dbReference>
<dbReference type="Proteomes" id="UP000717981">
    <property type="component" value="Unassembled WGS sequence"/>
</dbReference>
<feature type="domain" description="FecR N-terminal" evidence="2">
    <location>
        <begin position="10"/>
        <end position="48"/>
    </location>
</feature>
<dbReference type="PANTHER" id="PTHR30273">
    <property type="entry name" value="PERIPLASMIC SIGNAL SENSOR AND SIGMA FACTOR ACTIVATOR FECR-RELATED"/>
    <property type="match status" value="1"/>
</dbReference>
<dbReference type="OrthoDB" id="9771237at2"/>
<dbReference type="AlphaFoldDB" id="A0A921TEW2"/>
<dbReference type="InterPro" id="IPR006860">
    <property type="entry name" value="FecR"/>
</dbReference>
<dbReference type="Pfam" id="PF04773">
    <property type="entry name" value="FecR"/>
    <property type="match status" value="1"/>
</dbReference>
<evidence type="ECO:0000313" key="3">
    <source>
        <dbReference type="EMBL" id="KAF1687868.1"/>
    </source>
</evidence>
<evidence type="ECO:0000259" key="2">
    <source>
        <dbReference type="Pfam" id="PF16220"/>
    </source>
</evidence>
<dbReference type="PANTHER" id="PTHR30273:SF2">
    <property type="entry name" value="PROTEIN FECR"/>
    <property type="match status" value="1"/>
</dbReference>
<proteinExistence type="predicted"/>
<dbReference type="Pfam" id="PF16220">
    <property type="entry name" value="DUF4880"/>
    <property type="match status" value="1"/>
</dbReference>
<dbReference type="PIRSF" id="PIRSF018266">
    <property type="entry name" value="FecR"/>
    <property type="match status" value="1"/>
</dbReference>
<feature type="domain" description="FecR protein" evidence="1">
    <location>
        <begin position="141"/>
        <end position="232"/>
    </location>
</feature>
<evidence type="ECO:0000313" key="4">
    <source>
        <dbReference type="Proteomes" id="UP000717981"/>
    </source>
</evidence>
<name>A0A921TEW2_9GAMM</name>
<dbReference type="EMBL" id="PDWK01000059">
    <property type="protein sequence ID" value="KAF1687868.1"/>
    <property type="molecule type" value="Genomic_DNA"/>
</dbReference>
<dbReference type="RefSeq" id="WP_162125068.1">
    <property type="nucleotide sequence ID" value="NZ_PDWK01000059.1"/>
</dbReference>
<reference evidence="3" key="1">
    <citation type="submission" date="2017-10" db="EMBL/GenBank/DDBJ databases">
        <title>Whole genome sequencing of members of genus Pseudoxanthomonas.</title>
        <authorList>
            <person name="Kumar S."/>
            <person name="Bansal K."/>
            <person name="Kaur A."/>
            <person name="Patil P."/>
            <person name="Sharma S."/>
            <person name="Patil P.B."/>
        </authorList>
    </citation>
    <scope>NUCLEOTIDE SEQUENCE</scope>
    <source>
        <strain evidence="3">DSM 22914</strain>
    </source>
</reference>
<sequence length="352" mass="38335">MDDSRTIERTAAQWLARRESGAWSARDQQALEAWLEQRTEHRVAWLRLHAAWEQAGRLRALAAGLPPGQVPERGRWAAWAAGDGAPAASPVPDLRALRFAPRPPPRPARWPRRLAACLALAMAAGAGWGAWQLSGRQQAHYASAVGQVREVALADGSRATLSSGTRLAVYLDRGQGRGVLEQGEALFEVARDPARPFAVEAGGYRAVAVGTRYAVRREAGALRVVVTEGRVRLEDLPGAGAPRPVSLLPAGSVATAGGDGVLVRNLPVEEAQRYLEWRDGFLVFDDTPLEQAAAEFNRFNLRRLELADPAVAALRVGGHFRWSNLDAFVGLLEQGFPVRAERHPDRIVLYAR</sequence>
<dbReference type="GO" id="GO:0016301">
    <property type="term" value="F:kinase activity"/>
    <property type="evidence" value="ECO:0007669"/>
    <property type="project" value="UniProtKB-KW"/>
</dbReference>
<keyword evidence="3" id="KW-0808">Transferase</keyword>
<dbReference type="Gene3D" id="3.55.50.30">
    <property type="match status" value="1"/>
</dbReference>
<organism evidence="3 4">
    <name type="scientific">Pseudoxanthomonas taiwanensis</name>
    <dbReference type="NCBI Taxonomy" id="176598"/>
    <lineage>
        <taxon>Bacteria</taxon>
        <taxon>Pseudomonadati</taxon>
        <taxon>Pseudomonadota</taxon>
        <taxon>Gammaproteobacteria</taxon>
        <taxon>Lysobacterales</taxon>
        <taxon>Lysobacteraceae</taxon>
        <taxon>Pseudoxanthomonas</taxon>
    </lineage>
</organism>
<keyword evidence="3" id="KW-0418">Kinase</keyword>
<keyword evidence="4" id="KW-1185">Reference proteome</keyword>
<accession>A0A921TEW2</accession>
<protein>
    <submittedName>
        <fullName evidence="3">Histidine kinase</fullName>
    </submittedName>
</protein>
<dbReference type="InterPro" id="IPR032623">
    <property type="entry name" value="FecR_N"/>
</dbReference>
<evidence type="ECO:0000259" key="1">
    <source>
        <dbReference type="Pfam" id="PF04773"/>
    </source>
</evidence>
<dbReference type="InterPro" id="IPR012373">
    <property type="entry name" value="Ferrdict_sens_TM"/>
</dbReference>